<feature type="chain" id="PRO_5046428084" evidence="1">
    <location>
        <begin position="32"/>
        <end position="140"/>
    </location>
</feature>
<evidence type="ECO:0000313" key="3">
    <source>
        <dbReference type="Proteomes" id="UP001523369"/>
    </source>
</evidence>
<keyword evidence="3" id="KW-1185">Reference proteome</keyword>
<protein>
    <submittedName>
        <fullName evidence="2">Peptidase inhibitor family I36 protein</fullName>
    </submittedName>
</protein>
<reference evidence="2 3" key="1">
    <citation type="submission" date="2022-06" db="EMBL/GenBank/DDBJ databases">
        <title>New Species of the Genus Actinoplanes, ActinopZanes ferrugineus.</title>
        <authorList>
            <person name="Ding P."/>
        </authorList>
    </citation>
    <scope>NUCLEOTIDE SEQUENCE [LARGE SCALE GENOMIC DNA]</scope>
    <source>
        <strain evidence="2 3">TRM88003</strain>
    </source>
</reference>
<dbReference type="RefSeq" id="WP_253240967.1">
    <property type="nucleotide sequence ID" value="NZ_JAMYJR010000033.1"/>
</dbReference>
<feature type="signal peptide" evidence="1">
    <location>
        <begin position="1"/>
        <end position="31"/>
    </location>
</feature>
<comment type="caution">
    <text evidence="2">The sequence shown here is derived from an EMBL/GenBank/DDBJ whole genome shotgun (WGS) entry which is preliminary data.</text>
</comment>
<evidence type="ECO:0000256" key="1">
    <source>
        <dbReference type="SAM" id="SignalP"/>
    </source>
</evidence>
<gene>
    <name evidence="2" type="ORF">M1L60_30335</name>
</gene>
<organism evidence="2 3">
    <name type="scientific">Paractinoplanes aksuensis</name>
    <dbReference type="NCBI Taxonomy" id="2939490"/>
    <lineage>
        <taxon>Bacteria</taxon>
        <taxon>Bacillati</taxon>
        <taxon>Actinomycetota</taxon>
        <taxon>Actinomycetes</taxon>
        <taxon>Micromonosporales</taxon>
        <taxon>Micromonosporaceae</taxon>
        <taxon>Paractinoplanes</taxon>
    </lineage>
</organism>
<proteinExistence type="predicted"/>
<dbReference type="Pfam" id="PF03995">
    <property type="entry name" value="Inhibitor_I36"/>
    <property type="match status" value="1"/>
</dbReference>
<sequence>MMLSLRRVFAAVAVGAVAMLGTVVGAAPAQAALYDCPRSFFCLYKWINHDGGRWQVNADTYPTGNCWTLTNSTYTTGGTVYDTSASFHENSSRRRTLTIYNWIDCQSGGGSLTIPLGLYEHELNLADINWYHKISSIRIT</sequence>
<dbReference type="Proteomes" id="UP001523369">
    <property type="component" value="Unassembled WGS sequence"/>
</dbReference>
<evidence type="ECO:0000313" key="2">
    <source>
        <dbReference type="EMBL" id="MCO8274900.1"/>
    </source>
</evidence>
<accession>A0ABT1DY95</accession>
<dbReference type="EMBL" id="JAMYJR010000033">
    <property type="protein sequence ID" value="MCO8274900.1"/>
    <property type="molecule type" value="Genomic_DNA"/>
</dbReference>
<name>A0ABT1DY95_9ACTN</name>
<keyword evidence="1" id="KW-0732">Signal</keyword>